<dbReference type="Pfam" id="PF00462">
    <property type="entry name" value="Glutaredoxin"/>
    <property type="match status" value="1"/>
</dbReference>
<dbReference type="InterPro" id="IPR002109">
    <property type="entry name" value="Glutaredoxin"/>
</dbReference>
<dbReference type="CDD" id="cd03028">
    <property type="entry name" value="GRX_PICOT_like"/>
    <property type="match status" value="1"/>
</dbReference>
<evidence type="ECO:0000256" key="3">
    <source>
        <dbReference type="ARBA" id="ARBA00023004"/>
    </source>
</evidence>
<dbReference type="NCBIfam" id="TIGR00365">
    <property type="entry name" value="Grx4 family monothiol glutaredoxin"/>
    <property type="match status" value="1"/>
</dbReference>
<evidence type="ECO:0000256" key="5">
    <source>
        <dbReference type="ARBA" id="ARBA00023284"/>
    </source>
</evidence>
<keyword evidence="5" id="KW-0676">Redox-active center</keyword>
<keyword evidence="4" id="KW-0411">Iron-sulfur</keyword>
<dbReference type="FunFam" id="3.40.30.10:FF:000005">
    <property type="entry name" value="Glutaredoxin 5"/>
    <property type="match status" value="1"/>
</dbReference>
<dbReference type="GO" id="GO:0044571">
    <property type="term" value="P:[2Fe-2S] cluster assembly"/>
    <property type="evidence" value="ECO:0007669"/>
    <property type="project" value="UniProtKB-ARBA"/>
</dbReference>
<dbReference type="OrthoDB" id="415696at2759"/>
<dbReference type="EMBL" id="KZ819292">
    <property type="protein sequence ID" value="PWN98196.1"/>
    <property type="molecule type" value="Genomic_DNA"/>
</dbReference>
<evidence type="ECO:0000256" key="6">
    <source>
        <dbReference type="ARBA" id="ARBA00067618"/>
    </source>
</evidence>
<evidence type="ECO:0000256" key="2">
    <source>
        <dbReference type="ARBA" id="ARBA00022723"/>
    </source>
</evidence>
<dbReference type="PANTHER" id="PTHR10293:SF16">
    <property type="entry name" value="GLUTAREDOXIN-RELATED PROTEIN 5, MITOCHONDRIAL"/>
    <property type="match status" value="1"/>
</dbReference>
<keyword evidence="2" id="KW-0479">Metal-binding</keyword>
<dbReference type="PANTHER" id="PTHR10293">
    <property type="entry name" value="GLUTAREDOXIN FAMILY MEMBER"/>
    <property type="match status" value="1"/>
</dbReference>
<dbReference type="RefSeq" id="XP_025598475.1">
    <property type="nucleotide sequence ID" value="XM_025745239.1"/>
</dbReference>
<feature type="domain" description="Glutaredoxin" evidence="7">
    <location>
        <begin position="48"/>
        <end position="114"/>
    </location>
</feature>
<dbReference type="AlphaFoldDB" id="A0A316ZA74"/>
<proteinExistence type="predicted"/>
<evidence type="ECO:0000256" key="4">
    <source>
        <dbReference type="ARBA" id="ARBA00023014"/>
    </source>
</evidence>
<evidence type="ECO:0000313" key="8">
    <source>
        <dbReference type="EMBL" id="PWN98196.1"/>
    </source>
</evidence>
<dbReference type="Gene3D" id="3.40.30.10">
    <property type="entry name" value="Glutaredoxin"/>
    <property type="match status" value="1"/>
</dbReference>
<dbReference type="GO" id="GO:0046872">
    <property type="term" value="F:metal ion binding"/>
    <property type="evidence" value="ECO:0007669"/>
    <property type="project" value="UniProtKB-KW"/>
</dbReference>
<organism evidence="8 9">
    <name type="scientific">Tilletiopsis washingtonensis</name>
    <dbReference type="NCBI Taxonomy" id="58919"/>
    <lineage>
        <taxon>Eukaryota</taxon>
        <taxon>Fungi</taxon>
        <taxon>Dikarya</taxon>
        <taxon>Basidiomycota</taxon>
        <taxon>Ustilaginomycotina</taxon>
        <taxon>Exobasidiomycetes</taxon>
        <taxon>Entylomatales</taxon>
        <taxon>Entylomatales incertae sedis</taxon>
        <taxon>Tilletiopsis</taxon>
    </lineage>
</organism>
<dbReference type="InterPro" id="IPR036249">
    <property type="entry name" value="Thioredoxin-like_sf"/>
</dbReference>
<dbReference type="GO" id="GO:0005759">
    <property type="term" value="C:mitochondrial matrix"/>
    <property type="evidence" value="ECO:0007669"/>
    <property type="project" value="TreeGrafter"/>
</dbReference>
<reference evidence="8 9" key="1">
    <citation type="journal article" date="2018" name="Mol. Biol. Evol.">
        <title>Broad Genomic Sampling Reveals a Smut Pathogenic Ancestry of the Fungal Clade Ustilaginomycotina.</title>
        <authorList>
            <person name="Kijpornyongpan T."/>
            <person name="Mondo S.J."/>
            <person name="Barry K."/>
            <person name="Sandor L."/>
            <person name="Lee J."/>
            <person name="Lipzen A."/>
            <person name="Pangilinan J."/>
            <person name="LaButti K."/>
            <person name="Hainaut M."/>
            <person name="Henrissat B."/>
            <person name="Grigoriev I.V."/>
            <person name="Spatafora J.W."/>
            <person name="Aime M.C."/>
        </authorList>
    </citation>
    <scope>NUCLEOTIDE SEQUENCE [LARGE SCALE GENOMIC DNA]</scope>
    <source>
        <strain evidence="8 9">MCA 4186</strain>
    </source>
</reference>
<dbReference type="GO" id="GO:0051537">
    <property type="term" value="F:2 iron, 2 sulfur cluster binding"/>
    <property type="evidence" value="ECO:0007669"/>
    <property type="project" value="UniProtKB-KW"/>
</dbReference>
<name>A0A316ZA74_9BASI</name>
<dbReference type="GeneID" id="37272783"/>
<sequence length="148" mass="15986">MSFLRASFRGLPRPTPASARHLHASAVRLALSAAERQRIDDAVHGAPVVVFMKGTPELPMCGFSRAVVQILQVQGVRPEALKTYNVLEDSSLREGIKEYSAWPTIPQLYVKGDFQGGADLALSLHQSGELEEILTKAGVVEPAPQAKA</sequence>
<dbReference type="SUPFAM" id="SSF52833">
    <property type="entry name" value="Thioredoxin-like"/>
    <property type="match status" value="1"/>
</dbReference>
<protein>
    <recommendedName>
        <fullName evidence="6">Monothiol glutaredoxin-5, mitochondrial</fullName>
    </recommendedName>
</protein>
<dbReference type="InterPro" id="IPR033658">
    <property type="entry name" value="GRX_PICOT-like"/>
</dbReference>
<evidence type="ECO:0000313" key="9">
    <source>
        <dbReference type="Proteomes" id="UP000245946"/>
    </source>
</evidence>
<evidence type="ECO:0000256" key="1">
    <source>
        <dbReference type="ARBA" id="ARBA00022714"/>
    </source>
</evidence>
<dbReference type="InterPro" id="IPR004480">
    <property type="entry name" value="Monothiol_GRX-rel"/>
</dbReference>
<keyword evidence="9" id="KW-1185">Reference proteome</keyword>
<dbReference type="PROSITE" id="PS51354">
    <property type="entry name" value="GLUTAREDOXIN_2"/>
    <property type="match status" value="1"/>
</dbReference>
<dbReference type="Proteomes" id="UP000245946">
    <property type="component" value="Unassembled WGS sequence"/>
</dbReference>
<dbReference type="STRING" id="58919.A0A316ZA74"/>
<keyword evidence="1" id="KW-0001">2Fe-2S</keyword>
<evidence type="ECO:0000259" key="7">
    <source>
        <dbReference type="Pfam" id="PF00462"/>
    </source>
</evidence>
<keyword evidence="3" id="KW-0408">Iron</keyword>
<dbReference type="GO" id="GO:0015036">
    <property type="term" value="F:disulfide oxidoreductase activity"/>
    <property type="evidence" value="ECO:0007669"/>
    <property type="project" value="UniProtKB-ARBA"/>
</dbReference>
<accession>A0A316ZA74</accession>
<gene>
    <name evidence="8" type="ORF">FA09DRAFT_360478</name>
</gene>